<dbReference type="InterPro" id="IPR015943">
    <property type="entry name" value="WD40/YVTN_repeat-like_dom_sf"/>
</dbReference>
<sequence length="477" mass="51523">MPSLATSVLAADTLVSGGFPRSKVDSNIVTINVGGQTFQSTKQTLALAGPNSVLSDLSDLHPSQIASRFIDRDPELFSILLSLLRTGNLPSKAKSFDLRDLISESEFYGIEPLLVNSLSDSSQFDAFNIEKSRLLELNGRDLPSVIAAGPHGSLHVAHGSKITSFDWSLRKKSTILTQFPAIDSLLAISSKSAAAGATDFSGLQIIGLEKGAVRATLNWENATKSASTVQAIGSSNDRLFTSFESSRRNSNCIMVYDLHTLRPVTEIAHFEIYGAEIDSAVPSTKLRWVPSVNLLMAAGSHHGLPGLTGNIRLWDVRSGKAAWEVKERADCFADVTVSDHLSAIFKVGESTGEVSYMDLRTLGNNEESWVCLREGRRLNGGKKEGLGCRIEGHGSQVFCSRGGGVELWSEIVMMESSYSNMTGDGLRGRVFRKNLIGRASDMGGAKISSLAFGGNKMFITRKDLQAVEVWESSASRL</sequence>
<dbReference type="PANTHER" id="PTHR11145">
    <property type="entry name" value="BTB/POZ DOMAIN-CONTAINING ADAPTER FOR CUL3-MEDIATED RHOA DEGRADATION PROTEIN FAMILY MEMBER"/>
    <property type="match status" value="1"/>
</dbReference>
<dbReference type="InterPro" id="IPR057441">
    <property type="entry name" value="Beta_prop_At2g24240"/>
</dbReference>
<dbReference type="InterPro" id="IPR011333">
    <property type="entry name" value="SKP1/BTB/POZ_sf"/>
</dbReference>
<dbReference type="PANTHER" id="PTHR11145:SF23">
    <property type="entry name" value="PROTEIN BINDING PROTEIN"/>
    <property type="match status" value="1"/>
</dbReference>
<dbReference type="Gene3D" id="3.30.710.10">
    <property type="entry name" value="Potassium Channel Kv1.1, Chain A"/>
    <property type="match status" value="1"/>
</dbReference>
<dbReference type="SUPFAM" id="SSF54695">
    <property type="entry name" value="POZ domain"/>
    <property type="match status" value="1"/>
</dbReference>
<dbReference type="SMART" id="SM00225">
    <property type="entry name" value="BTB"/>
    <property type="match status" value="1"/>
</dbReference>
<comment type="caution">
    <text evidence="3">The sequence shown here is derived from an EMBL/GenBank/DDBJ whole genome shotgun (WGS) entry which is preliminary data.</text>
</comment>
<protein>
    <recommendedName>
        <fullName evidence="2">BTB domain-containing protein</fullName>
    </recommendedName>
</protein>
<dbReference type="InterPro" id="IPR003131">
    <property type="entry name" value="T1-type_BTB"/>
</dbReference>
<gene>
    <name evidence="3" type="ORF">SAY87_015232</name>
</gene>
<comment type="pathway">
    <text evidence="1">Protein modification; protein ubiquitination.</text>
</comment>
<keyword evidence="4" id="KW-1185">Reference proteome</keyword>
<dbReference type="Proteomes" id="UP001345219">
    <property type="component" value="Chromosome 12"/>
</dbReference>
<dbReference type="Pfam" id="PF02214">
    <property type="entry name" value="BTB_2"/>
    <property type="match status" value="1"/>
</dbReference>
<dbReference type="Pfam" id="PF25279">
    <property type="entry name" value="Beta_prop_At2g24240"/>
    <property type="match status" value="1"/>
</dbReference>
<dbReference type="InterPro" id="IPR000210">
    <property type="entry name" value="BTB/POZ_dom"/>
</dbReference>
<dbReference type="CDD" id="cd18316">
    <property type="entry name" value="BTB_POZ_KCTD-like"/>
    <property type="match status" value="1"/>
</dbReference>
<reference evidence="3 4" key="1">
    <citation type="journal article" date="2023" name="Hortic Res">
        <title>Pangenome of water caltrop reveals structural variations and asymmetric subgenome divergence after allopolyploidization.</title>
        <authorList>
            <person name="Zhang X."/>
            <person name="Chen Y."/>
            <person name="Wang L."/>
            <person name="Yuan Y."/>
            <person name="Fang M."/>
            <person name="Shi L."/>
            <person name="Lu R."/>
            <person name="Comes H.P."/>
            <person name="Ma Y."/>
            <person name="Chen Y."/>
            <person name="Huang G."/>
            <person name="Zhou Y."/>
            <person name="Zheng Z."/>
            <person name="Qiu Y."/>
        </authorList>
    </citation>
    <scope>NUCLEOTIDE SEQUENCE [LARGE SCALE GENOMIC DNA]</scope>
    <source>
        <tissue evidence="3">Roots</tissue>
    </source>
</reference>
<evidence type="ECO:0000313" key="3">
    <source>
        <dbReference type="EMBL" id="KAK4748646.1"/>
    </source>
</evidence>
<dbReference type="InterPro" id="IPR011044">
    <property type="entry name" value="Quino_amine_DH_bsu"/>
</dbReference>
<feature type="domain" description="BTB" evidence="2">
    <location>
        <begin position="27"/>
        <end position="126"/>
    </location>
</feature>
<name>A0AAN7GLC6_9MYRT</name>
<accession>A0AAN7GLC6</accession>
<evidence type="ECO:0000313" key="4">
    <source>
        <dbReference type="Proteomes" id="UP001345219"/>
    </source>
</evidence>
<dbReference type="SUPFAM" id="SSF50969">
    <property type="entry name" value="YVTN repeat-like/Quinoprotein amine dehydrogenase"/>
    <property type="match status" value="1"/>
</dbReference>
<dbReference type="EMBL" id="JAXIOK010000019">
    <property type="protein sequence ID" value="KAK4748646.1"/>
    <property type="molecule type" value="Genomic_DNA"/>
</dbReference>
<proteinExistence type="predicted"/>
<evidence type="ECO:0000259" key="2">
    <source>
        <dbReference type="SMART" id="SM00225"/>
    </source>
</evidence>
<dbReference type="AlphaFoldDB" id="A0AAN7GLC6"/>
<evidence type="ECO:0000256" key="1">
    <source>
        <dbReference type="ARBA" id="ARBA00004906"/>
    </source>
</evidence>
<dbReference type="Gene3D" id="2.130.10.10">
    <property type="entry name" value="YVTN repeat-like/Quinoprotein amine dehydrogenase"/>
    <property type="match status" value="1"/>
</dbReference>
<dbReference type="GO" id="GO:0051260">
    <property type="term" value="P:protein homooligomerization"/>
    <property type="evidence" value="ECO:0007669"/>
    <property type="project" value="InterPro"/>
</dbReference>
<dbReference type="InterPro" id="IPR045068">
    <property type="entry name" value="BACURD1-3"/>
</dbReference>
<organism evidence="3 4">
    <name type="scientific">Trapa incisa</name>
    <dbReference type="NCBI Taxonomy" id="236973"/>
    <lineage>
        <taxon>Eukaryota</taxon>
        <taxon>Viridiplantae</taxon>
        <taxon>Streptophyta</taxon>
        <taxon>Embryophyta</taxon>
        <taxon>Tracheophyta</taxon>
        <taxon>Spermatophyta</taxon>
        <taxon>Magnoliopsida</taxon>
        <taxon>eudicotyledons</taxon>
        <taxon>Gunneridae</taxon>
        <taxon>Pentapetalae</taxon>
        <taxon>rosids</taxon>
        <taxon>malvids</taxon>
        <taxon>Myrtales</taxon>
        <taxon>Lythraceae</taxon>
        <taxon>Trapa</taxon>
    </lineage>
</organism>